<evidence type="ECO:0000313" key="1">
    <source>
        <dbReference type="EMBL" id="TMS23813.1"/>
    </source>
</evidence>
<reference evidence="1" key="1">
    <citation type="submission" date="2018-11" db="EMBL/GenBank/DDBJ databases">
        <title>The sequence and de novo assembly of Larimichthys crocea genome using PacBio and Hi-C technologies.</title>
        <authorList>
            <person name="Xu P."/>
            <person name="Chen B."/>
            <person name="Zhou Z."/>
            <person name="Ke Q."/>
            <person name="Wu Y."/>
            <person name="Bai H."/>
            <person name="Pu F."/>
        </authorList>
    </citation>
    <scope>NUCLEOTIDE SEQUENCE</scope>
    <source>
        <tissue evidence="1">Muscle</tissue>
    </source>
</reference>
<organism evidence="1 2">
    <name type="scientific">Larimichthys crocea</name>
    <name type="common">Large yellow croaker</name>
    <name type="synonym">Pseudosciaena crocea</name>
    <dbReference type="NCBI Taxonomy" id="215358"/>
    <lineage>
        <taxon>Eukaryota</taxon>
        <taxon>Metazoa</taxon>
        <taxon>Chordata</taxon>
        <taxon>Craniata</taxon>
        <taxon>Vertebrata</taxon>
        <taxon>Euteleostomi</taxon>
        <taxon>Actinopterygii</taxon>
        <taxon>Neopterygii</taxon>
        <taxon>Teleostei</taxon>
        <taxon>Neoteleostei</taxon>
        <taxon>Acanthomorphata</taxon>
        <taxon>Eupercaria</taxon>
        <taxon>Sciaenidae</taxon>
        <taxon>Larimichthys</taxon>
    </lineage>
</organism>
<comment type="caution">
    <text evidence="1">The sequence shown here is derived from an EMBL/GenBank/DDBJ whole genome shotgun (WGS) entry which is preliminary data.</text>
</comment>
<name>A0ACD3RY49_LARCR</name>
<protein>
    <submittedName>
        <fullName evidence="1">Uncharacterized protein</fullName>
    </submittedName>
</protein>
<proteinExistence type="predicted"/>
<gene>
    <name evidence="1" type="ORF">E3U43_009119</name>
</gene>
<evidence type="ECO:0000313" key="2">
    <source>
        <dbReference type="Proteomes" id="UP000793456"/>
    </source>
</evidence>
<dbReference type="EMBL" id="CM011674">
    <property type="protein sequence ID" value="TMS23813.1"/>
    <property type="molecule type" value="Genomic_DNA"/>
</dbReference>
<sequence>MTNRIQWDSSDRMCSMEPTAGCSPTVPEPELYRSIQAVLPRDSDQQLTPAERWDSRKCIMPLLHTLMYAIIQTAYIPDELYKRVYDFCKRLLTYPHPYCTVGLSYTRQMKTERSVPGLMYQRMLTAEQRIKNEALSFSGEGVCSG</sequence>
<dbReference type="Proteomes" id="UP000793456">
    <property type="component" value="Chromosome I"/>
</dbReference>
<keyword evidence="2" id="KW-1185">Reference proteome</keyword>
<accession>A0ACD3RY49</accession>